<dbReference type="InterPro" id="IPR007492">
    <property type="entry name" value="LytTR_DNA-bd_dom"/>
</dbReference>
<feature type="domain" description="Response regulatory" evidence="3">
    <location>
        <begin position="4"/>
        <end position="118"/>
    </location>
</feature>
<dbReference type="SMART" id="SM00850">
    <property type="entry name" value="LytTR"/>
    <property type="match status" value="1"/>
</dbReference>
<keyword evidence="1" id="KW-0902">Two-component regulatory system</keyword>
<proteinExistence type="predicted"/>
<keyword evidence="2" id="KW-0597">Phosphoprotein</keyword>
<dbReference type="PROSITE" id="PS50110">
    <property type="entry name" value="RESPONSE_REGULATORY"/>
    <property type="match status" value="1"/>
</dbReference>
<gene>
    <name evidence="5" type="ORF">AOT14_02250</name>
</gene>
<dbReference type="KEGG" id="sacz:AOT14_02250"/>
<reference evidence="5 6" key="1">
    <citation type="journal article" date="2015" name="Genome Announc.">
        <title>Complete Genome Sequencing of Stenotrophomonas acidaminiphila ZAC14D2_NAIMI4_2, a Multidrug-Resistant Strain Isolated from Sediments of a Polluted River in Mexico, Uncovers New Antibiotic Resistance Genes and a Novel Class-II Lasso Peptide Biosynthesis Gene Cluster.</title>
        <authorList>
            <person name="Vinuesa P."/>
            <person name="Ochoa-Sanchez L.E."/>
        </authorList>
    </citation>
    <scope>NUCLEOTIDE SEQUENCE [LARGE SCALE GENOMIC DNA]</scope>
    <source>
        <strain evidence="5 6">ZAC14D2_NAIMI4_2</strain>
    </source>
</reference>
<evidence type="ECO:0000259" key="4">
    <source>
        <dbReference type="PROSITE" id="PS50930"/>
    </source>
</evidence>
<sequence length="248" mass="27852">MPLNAVILDDEPLARQRLRRLLGKVAGAGVQVVAECTDVDELMRLARRTRVDVLFLDIELPGGDGFTALRRWNGPPPSVVFVSAYDQHGVRAFEDRAVDYLLKPVSAERLRETISRLLPADPIAAATPPDAHRRRLPLQLGRRTVMVDEDDIQVIRARGNYVDIETKRGTFTFRCTLGEFIQELNADTFLRVHRSCVIRIAAAIEVITLGSGRYRLTLDCGRQVVTGRQYREHVQRNLIGRPFGSACP</sequence>
<protein>
    <submittedName>
        <fullName evidence="5">Two-component response regulator transcriptional regulator</fullName>
    </submittedName>
</protein>
<dbReference type="InterPro" id="IPR011006">
    <property type="entry name" value="CheY-like_superfamily"/>
</dbReference>
<dbReference type="EMBL" id="CP012900">
    <property type="protein sequence ID" value="ALJ26686.1"/>
    <property type="molecule type" value="Genomic_DNA"/>
</dbReference>
<dbReference type="OrthoDB" id="236568at2"/>
<evidence type="ECO:0000313" key="5">
    <source>
        <dbReference type="EMBL" id="ALJ26686.1"/>
    </source>
</evidence>
<dbReference type="PROSITE" id="PS50930">
    <property type="entry name" value="HTH_LYTTR"/>
    <property type="match status" value="1"/>
</dbReference>
<dbReference type="InterPro" id="IPR001789">
    <property type="entry name" value="Sig_transdc_resp-reg_receiver"/>
</dbReference>
<dbReference type="AlphaFoldDB" id="A0A0S1AV76"/>
<dbReference type="GO" id="GO:0000156">
    <property type="term" value="F:phosphorelay response regulator activity"/>
    <property type="evidence" value="ECO:0007669"/>
    <property type="project" value="InterPro"/>
</dbReference>
<accession>A0A0S1AV76</accession>
<evidence type="ECO:0000256" key="1">
    <source>
        <dbReference type="ARBA" id="ARBA00023012"/>
    </source>
</evidence>
<evidence type="ECO:0000313" key="6">
    <source>
        <dbReference type="Proteomes" id="UP000061010"/>
    </source>
</evidence>
<dbReference type="PANTHER" id="PTHR37299:SF1">
    <property type="entry name" value="STAGE 0 SPORULATION PROTEIN A HOMOLOG"/>
    <property type="match status" value="1"/>
</dbReference>
<dbReference type="Proteomes" id="UP000061010">
    <property type="component" value="Chromosome"/>
</dbReference>
<evidence type="ECO:0000259" key="3">
    <source>
        <dbReference type="PROSITE" id="PS50110"/>
    </source>
</evidence>
<dbReference type="Gene3D" id="2.40.50.1020">
    <property type="entry name" value="LytTr DNA-binding domain"/>
    <property type="match status" value="1"/>
</dbReference>
<dbReference type="SUPFAM" id="SSF52172">
    <property type="entry name" value="CheY-like"/>
    <property type="match status" value="1"/>
</dbReference>
<name>A0A0S1AV76_9GAMM</name>
<organism evidence="5 6">
    <name type="scientific">Stenotrophomonas acidaminiphila</name>
    <dbReference type="NCBI Taxonomy" id="128780"/>
    <lineage>
        <taxon>Bacteria</taxon>
        <taxon>Pseudomonadati</taxon>
        <taxon>Pseudomonadota</taxon>
        <taxon>Gammaproteobacteria</taxon>
        <taxon>Lysobacterales</taxon>
        <taxon>Lysobacteraceae</taxon>
        <taxon>Stenotrophomonas</taxon>
    </lineage>
</organism>
<dbReference type="PANTHER" id="PTHR37299">
    <property type="entry name" value="TRANSCRIPTIONAL REGULATOR-RELATED"/>
    <property type="match status" value="1"/>
</dbReference>
<dbReference type="InterPro" id="IPR046947">
    <property type="entry name" value="LytR-like"/>
</dbReference>
<dbReference type="PATRIC" id="fig|128780.6.peg.229"/>
<dbReference type="Gene3D" id="3.40.50.2300">
    <property type="match status" value="1"/>
</dbReference>
<keyword evidence="6" id="KW-1185">Reference proteome</keyword>
<dbReference type="Pfam" id="PF00072">
    <property type="entry name" value="Response_reg"/>
    <property type="match status" value="1"/>
</dbReference>
<dbReference type="Pfam" id="PF04397">
    <property type="entry name" value="LytTR"/>
    <property type="match status" value="1"/>
</dbReference>
<feature type="domain" description="HTH LytTR-type" evidence="4">
    <location>
        <begin position="136"/>
        <end position="240"/>
    </location>
</feature>
<dbReference type="GO" id="GO:0003677">
    <property type="term" value="F:DNA binding"/>
    <property type="evidence" value="ECO:0007669"/>
    <property type="project" value="InterPro"/>
</dbReference>
<evidence type="ECO:0000256" key="2">
    <source>
        <dbReference type="PROSITE-ProRule" id="PRU00169"/>
    </source>
</evidence>
<dbReference type="SMART" id="SM00448">
    <property type="entry name" value="REC"/>
    <property type="match status" value="1"/>
</dbReference>
<feature type="modified residue" description="4-aspartylphosphate" evidence="2">
    <location>
        <position position="57"/>
    </location>
</feature>